<gene>
    <name evidence="3" type="ORF">FNJ47_19460</name>
</gene>
<reference evidence="3 4" key="1">
    <citation type="journal article" date="2020" name="Arch. Microbiol.">
        <title>Bradyrhizobium uaiense sp. nov., a new highly efficient cowpea symbiont.</title>
        <authorList>
            <person name="Cabral Michel D."/>
            <person name="Azarias Guimaraes A."/>
            <person name="Martins da Costa E."/>
            <person name="Soares de Carvalho T."/>
            <person name="Balsanelli E."/>
            <person name="Willems A."/>
            <person name="Maltempi de Souza E."/>
            <person name="de Souza Moreira F.M."/>
        </authorList>
    </citation>
    <scope>NUCLEOTIDE SEQUENCE [LARGE SCALE GENOMIC DNA]</scope>
    <source>
        <strain evidence="3 4">UFLA 03-164</strain>
    </source>
</reference>
<feature type="coiled-coil region" evidence="1">
    <location>
        <begin position="741"/>
        <end position="793"/>
    </location>
</feature>
<feature type="region of interest" description="Disordered" evidence="2">
    <location>
        <begin position="676"/>
        <end position="709"/>
    </location>
</feature>
<feature type="region of interest" description="Disordered" evidence="2">
    <location>
        <begin position="388"/>
        <end position="407"/>
    </location>
</feature>
<feature type="coiled-coil region" evidence="1">
    <location>
        <begin position="320"/>
        <end position="364"/>
    </location>
</feature>
<evidence type="ECO:0000256" key="1">
    <source>
        <dbReference type="SAM" id="Coils"/>
    </source>
</evidence>
<sequence length="959" mass="102439">MDRTVLLDNEVGRACDIAGARPRHLVSVAQPVLLWSTTVAMLATAWTPEATRASPDAVRLAADAQQTIALRIVDPAAAAEDGNSEAAPRDEGGTKRPMLIAQGARAQSGPPSDQEPDRGGSLSCELSTARLDIGLLQRIEHERERAEMLEQSLAAARRDLEVQTALTNNAVEDAARVKQAVQGPAELQDALRQARDRAGRLEQELVAARHDVETQTALAAQASEEVSRLKRAEDIGTAETRQPSARVGVPAGGFSLTRSAIKAYEAQARAAGRGLDELGQATASDTGPLRYPAQFAHLEQDLAVARAELETQTTIATKASEEASRLRKSGERDAADLQQEREQFARLERDLAEARRDLDIQTAKATKAGDEAARLTAVGESDAARLEVSLQQERDRSARLDSDLAATRRDLETQTALAAKATEETSRLKAAGVSGTPDQQKEDERSAQLEQDLAAARRDLAAQTTLAAKAGEEVSRQKLSAEAIVVDLRQSRAKADALAQELSQARSSIYAYEAQALKAGEQVAELRRVAERDADSALKASPAEPGQLARLEQDLAAARSDVEVQAALVAKASDETARLKRERENSAAESQNLLQAARQRADRLEQDLVAARRDADSKTALVTKAGDEATRLQVVVKSAAADLQKERERSARLEQDLAAVRRDVESKTALVTQAGEQTSRLQAAGKSAAADLQKERERSAQLEQDLTTARRDVESKTALAAKAAEDLSRLTSAGKSGAADLQKERERSARLEQDLVAARRDNEVQTARAAKADEEVSLQKKAAEAEAAELKKLRVESAGVMTQNFFLSRSAIHAYEAQGRKGLGVASDVSTAGSPGPDRSESVGVAANHVAEHAPLAPVRAATQPASEQVAEATGLVARASSLLRQGDVSAARLVLERAVEMGSAQASFALAETYDPLVLAKWGTYGTRSDASKAKALYAKADAAGIKEAKARLDALRR</sequence>
<feature type="region of interest" description="Disordered" evidence="2">
    <location>
        <begin position="418"/>
        <end position="448"/>
    </location>
</feature>
<keyword evidence="1" id="KW-0175">Coiled coil</keyword>
<feature type="region of interest" description="Disordered" evidence="2">
    <location>
        <begin position="75"/>
        <end position="95"/>
    </location>
</feature>
<evidence type="ECO:0000313" key="4">
    <source>
        <dbReference type="Proteomes" id="UP000468531"/>
    </source>
</evidence>
<name>A0A6P1BI50_9BRAD</name>
<accession>A0A6P1BI50</accession>
<proteinExistence type="predicted"/>
<evidence type="ECO:0000313" key="3">
    <source>
        <dbReference type="EMBL" id="NEU97943.1"/>
    </source>
</evidence>
<organism evidence="3 4">
    <name type="scientific">Bradyrhizobium uaiense</name>
    <dbReference type="NCBI Taxonomy" id="2594946"/>
    <lineage>
        <taxon>Bacteria</taxon>
        <taxon>Pseudomonadati</taxon>
        <taxon>Pseudomonadota</taxon>
        <taxon>Alphaproteobacteria</taxon>
        <taxon>Hyphomicrobiales</taxon>
        <taxon>Nitrobacteraceae</taxon>
        <taxon>Bradyrhizobium</taxon>
    </lineage>
</organism>
<feature type="coiled-coil region" evidence="1">
    <location>
        <begin position="191"/>
        <end position="232"/>
    </location>
</feature>
<evidence type="ECO:0000256" key="2">
    <source>
        <dbReference type="SAM" id="MobiDB-lite"/>
    </source>
</evidence>
<feature type="compositionally biased region" description="Low complexity" evidence="2">
    <location>
        <begin position="76"/>
        <end position="86"/>
    </location>
</feature>
<protein>
    <submittedName>
        <fullName evidence="3">Uncharacterized protein</fullName>
    </submittedName>
</protein>
<keyword evidence="4" id="KW-1185">Reference proteome</keyword>
<feature type="compositionally biased region" description="Basic and acidic residues" evidence="2">
    <location>
        <begin position="392"/>
        <end position="407"/>
    </location>
</feature>
<comment type="caution">
    <text evidence="3">The sequence shown here is derived from an EMBL/GenBank/DDBJ whole genome shotgun (WGS) entry which is preliminary data.</text>
</comment>
<dbReference type="Proteomes" id="UP000468531">
    <property type="component" value="Unassembled WGS sequence"/>
</dbReference>
<feature type="coiled-coil region" evidence="1">
    <location>
        <begin position="136"/>
        <end position="166"/>
    </location>
</feature>
<feature type="region of interest" description="Disordered" evidence="2">
    <location>
        <begin position="103"/>
        <end position="122"/>
    </location>
</feature>
<dbReference type="EMBL" id="VKHP01000074">
    <property type="protein sequence ID" value="NEU97943.1"/>
    <property type="molecule type" value="Genomic_DNA"/>
</dbReference>
<dbReference type="AlphaFoldDB" id="A0A6P1BI50"/>
<dbReference type="RefSeq" id="WP_163155797.1">
    <property type="nucleotide sequence ID" value="NZ_VKHP01000074.1"/>
</dbReference>
<feature type="coiled-coil region" evidence="1">
    <location>
        <begin position="548"/>
        <end position="663"/>
    </location>
</feature>